<feature type="signal peptide" evidence="1">
    <location>
        <begin position="1"/>
        <end position="17"/>
    </location>
</feature>
<dbReference type="Proteomes" id="UP000321331">
    <property type="component" value="Unassembled WGS sequence"/>
</dbReference>
<reference evidence="2 3" key="1">
    <citation type="submission" date="2019-07" db="EMBL/GenBank/DDBJ databases">
        <title>The First High-Quality Draft Genome Sequence of the Causal Agent of the Current Panama Disease Epidemic.</title>
        <authorList>
            <person name="Warmington R.J."/>
            <person name="Kay W."/>
            <person name="Jeffries A."/>
            <person name="Bebber D."/>
            <person name="Moore K."/>
            <person name="Studholme D.J."/>
        </authorList>
    </citation>
    <scope>NUCLEOTIDE SEQUENCE [LARGE SCALE GENOMIC DNA]</scope>
    <source>
        <strain evidence="2 3">TR4</strain>
    </source>
</reference>
<name>A0A5C6SFF7_FUSOC</name>
<protein>
    <submittedName>
        <fullName evidence="2">Uncharacterized protein</fullName>
    </submittedName>
</protein>
<keyword evidence="1" id="KW-0732">Signal</keyword>
<organism evidence="2 3">
    <name type="scientific">Fusarium oxysporum f. sp. cubense</name>
    <dbReference type="NCBI Taxonomy" id="61366"/>
    <lineage>
        <taxon>Eukaryota</taxon>
        <taxon>Fungi</taxon>
        <taxon>Dikarya</taxon>
        <taxon>Ascomycota</taxon>
        <taxon>Pezizomycotina</taxon>
        <taxon>Sordariomycetes</taxon>
        <taxon>Hypocreomycetidae</taxon>
        <taxon>Hypocreales</taxon>
        <taxon>Nectriaceae</taxon>
        <taxon>Fusarium</taxon>
        <taxon>Fusarium oxysporum species complex</taxon>
    </lineage>
</organism>
<sequence length="448" mass="48344">MKLSGLALVALAATSEASPLNAKQLINSKREDNIWEDKDRLCKRSTRTPEDAAATWEETGAGVDLELFIKTQWEHQNSWLKNLESGIQGGSISGKSPAAGCGALSGTCAPLNDMSCDEQFDKYGPTSLGRTSYWIFKAAEGARNKLLGIKDQLTEQTIISNGQIDQMAIDFGGNSDGGVHSLTWLAASSSMAGALGGLVPGAGPALGAGFGFLSGLFTGLAAEAQGDEVDTPDIKAGLSKAYEKAQGKIDLILSLAMGGGSKPEDYDILPAPMWDTYETKIAKFFNGGWWLVDDDAVSVNLVLRSVGNNLHKKVANSIMKSAGLKLVAEKNDNIKTAEDCGFAPGRQWMELKDGRFYCFYLMRGSNNLEEVDEGIYSKMAEHGLGDREKYYRSMIDCALNGGGEVDASKLVFNEIPHCYFDLPVKFVERNHNSCGLLDCRANKESDIE</sequence>
<comment type="caution">
    <text evidence="2">The sequence shown here is derived from an EMBL/GenBank/DDBJ whole genome shotgun (WGS) entry which is preliminary data.</text>
</comment>
<evidence type="ECO:0000256" key="1">
    <source>
        <dbReference type="SAM" id="SignalP"/>
    </source>
</evidence>
<dbReference type="EMBL" id="VMNF01000014">
    <property type="protein sequence ID" value="TXB96787.1"/>
    <property type="molecule type" value="Genomic_DNA"/>
</dbReference>
<gene>
    <name evidence="2" type="ORF">FocTR4_00011212</name>
</gene>
<dbReference type="AlphaFoldDB" id="A0A5C6SFF7"/>
<evidence type="ECO:0000313" key="3">
    <source>
        <dbReference type="Proteomes" id="UP000321331"/>
    </source>
</evidence>
<proteinExistence type="predicted"/>
<evidence type="ECO:0000313" key="2">
    <source>
        <dbReference type="EMBL" id="TXB96787.1"/>
    </source>
</evidence>
<accession>A0A5C6SFF7</accession>
<feature type="chain" id="PRO_5023090660" evidence="1">
    <location>
        <begin position="18"/>
        <end position="448"/>
    </location>
</feature>